<accession>A0A1H6ACX6</accession>
<evidence type="ECO:0000256" key="3">
    <source>
        <dbReference type="ARBA" id="ARBA00012058"/>
    </source>
</evidence>
<organism evidence="17 18">
    <name type="scientific">Thermomonospora echinospora</name>
    <dbReference type="NCBI Taxonomy" id="1992"/>
    <lineage>
        <taxon>Bacteria</taxon>
        <taxon>Bacillati</taxon>
        <taxon>Actinomycetota</taxon>
        <taxon>Actinomycetes</taxon>
        <taxon>Streptosporangiales</taxon>
        <taxon>Thermomonosporaceae</taxon>
        <taxon>Thermomonospora</taxon>
    </lineage>
</organism>
<name>A0A1H6ACX6_9ACTN</name>
<dbReference type="SFLD" id="SFLDS00001">
    <property type="entry name" value="Enolase"/>
    <property type="match status" value="1"/>
</dbReference>
<evidence type="ECO:0000256" key="2">
    <source>
        <dbReference type="ARBA" id="ARBA00009604"/>
    </source>
</evidence>
<dbReference type="SUPFAM" id="SSF54826">
    <property type="entry name" value="Enolase N-terminal domain-like"/>
    <property type="match status" value="1"/>
</dbReference>
<evidence type="ECO:0000256" key="13">
    <source>
        <dbReference type="PIRSR" id="PIRSR001400-2"/>
    </source>
</evidence>
<evidence type="ECO:0000256" key="12">
    <source>
        <dbReference type="PIRSR" id="PIRSR001400-1"/>
    </source>
</evidence>
<dbReference type="GO" id="GO:0000287">
    <property type="term" value="F:magnesium ion binding"/>
    <property type="evidence" value="ECO:0007669"/>
    <property type="project" value="UniProtKB-UniRule"/>
</dbReference>
<feature type="binding site" evidence="13">
    <location>
        <position position="154"/>
    </location>
    <ligand>
        <name>substrate</name>
    </ligand>
</feature>
<feature type="binding site" evidence="11">
    <location>
        <position position="334"/>
    </location>
    <ligand>
        <name>(2R)-2-phosphoglycerate</name>
        <dbReference type="ChEBI" id="CHEBI:58289"/>
    </ligand>
</feature>
<evidence type="ECO:0000256" key="4">
    <source>
        <dbReference type="ARBA" id="ARBA00017068"/>
    </source>
</evidence>
<dbReference type="SFLD" id="SFLDF00002">
    <property type="entry name" value="enolase"/>
    <property type="match status" value="1"/>
</dbReference>
<gene>
    <name evidence="11" type="primary">eno</name>
    <name evidence="17" type="ORF">SAMN04489712_105358</name>
</gene>
<evidence type="ECO:0000256" key="10">
    <source>
        <dbReference type="ARBA" id="ARBA00023239"/>
    </source>
</evidence>
<keyword evidence="7 11" id="KW-0479">Metal-binding</keyword>
<protein>
    <recommendedName>
        <fullName evidence="4 11">Enolase</fullName>
        <ecNumber evidence="3 11">4.2.1.11</ecNumber>
    </recommendedName>
    <alternativeName>
        <fullName evidence="11">2-phospho-D-glycerate hydro-lyase</fullName>
    </alternativeName>
    <alternativeName>
        <fullName evidence="11">2-phosphoglycerate dehydratase</fullName>
    </alternativeName>
</protein>
<dbReference type="PIRSF" id="PIRSF001400">
    <property type="entry name" value="Enolase"/>
    <property type="match status" value="1"/>
</dbReference>
<dbReference type="GO" id="GO:0005576">
    <property type="term" value="C:extracellular region"/>
    <property type="evidence" value="ECO:0007669"/>
    <property type="project" value="UniProtKB-SubCell"/>
</dbReference>
<feature type="binding site" evidence="13">
    <location>
        <position position="163"/>
    </location>
    <ligand>
        <name>substrate</name>
    </ligand>
</feature>
<dbReference type="Gene3D" id="3.20.20.120">
    <property type="entry name" value="Enolase-like C-terminal domain"/>
    <property type="match status" value="1"/>
</dbReference>
<comment type="cofactor">
    <cofactor evidence="11">
        <name>Mg(2+)</name>
        <dbReference type="ChEBI" id="CHEBI:18420"/>
    </cofactor>
    <text evidence="11">Binds a second Mg(2+) ion via substrate during catalysis.</text>
</comment>
<dbReference type="InterPro" id="IPR020809">
    <property type="entry name" value="Enolase_CS"/>
</dbReference>
<dbReference type="AlphaFoldDB" id="A0A1H6ACX6"/>
<evidence type="ECO:0000256" key="6">
    <source>
        <dbReference type="ARBA" id="ARBA00022525"/>
    </source>
</evidence>
<dbReference type="Proteomes" id="UP000236723">
    <property type="component" value="Unassembled WGS sequence"/>
</dbReference>
<dbReference type="PRINTS" id="PR00148">
    <property type="entry name" value="ENOLASE"/>
</dbReference>
<comment type="function">
    <text evidence="11">Catalyzes the reversible conversion of 2-phosphoglycerate (2-PG) into phosphoenolpyruvate (PEP). It is essential for the degradation of carbohydrates via glycolysis.</text>
</comment>
<dbReference type="NCBIfam" id="TIGR01060">
    <property type="entry name" value="eno"/>
    <property type="match status" value="1"/>
</dbReference>
<evidence type="ECO:0000256" key="5">
    <source>
        <dbReference type="ARBA" id="ARBA00022490"/>
    </source>
</evidence>
<dbReference type="Pfam" id="PF00113">
    <property type="entry name" value="Enolase_C"/>
    <property type="match status" value="1"/>
</dbReference>
<dbReference type="SMART" id="SM01193">
    <property type="entry name" value="Enolase_N"/>
    <property type="match status" value="1"/>
</dbReference>
<evidence type="ECO:0000256" key="8">
    <source>
        <dbReference type="ARBA" id="ARBA00022842"/>
    </source>
</evidence>
<evidence type="ECO:0000256" key="9">
    <source>
        <dbReference type="ARBA" id="ARBA00023152"/>
    </source>
</evidence>
<comment type="catalytic activity">
    <reaction evidence="11">
        <text>(2R)-2-phosphoglycerate = phosphoenolpyruvate + H2O</text>
        <dbReference type="Rhea" id="RHEA:10164"/>
        <dbReference type="ChEBI" id="CHEBI:15377"/>
        <dbReference type="ChEBI" id="CHEBI:58289"/>
        <dbReference type="ChEBI" id="CHEBI:58702"/>
        <dbReference type="EC" id="4.2.1.11"/>
    </reaction>
</comment>
<keyword evidence="9 11" id="KW-0324">Glycolysis</keyword>
<dbReference type="GO" id="GO:0009986">
    <property type="term" value="C:cell surface"/>
    <property type="evidence" value="ECO:0007669"/>
    <property type="project" value="UniProtKB-SubCell"/>
</dbReference>
<feature type="domain" description="Enolase C-terminal TIM barrel" evidence="15">
    <location>
        <begin position="138"/>
        <end position="422"/>
    </location>
</feature>
<keyword evidence="8 11" id="KW-0460">Magnesium</keyword>
<keyword evidence="18" id="KW-1185">Reference proteome</keyword>
<reference evidence="18" key="1">
    <citation type="submission" date="2016-10" db="EMBL/GenBank/DDBJ databases">
        <authorList>
            <person name="Varghese N."/>
            <person name="Submissions S."/>
        </authorList>
    </citation>
    <scope>NUCLEOTIDE SEQUENCE [LARGE SCALE GENOMIC DNA]</scope>
    <source>
        <strain evidence="18">DSM 43163</strain>
    </source>
</reference>
<feature type="active site" description="Proton donor" evidence="11 12">
    <location>
        <position position="204"/>
    </location>
</feature>
<keyword evidence="10 11" id="KW-0456">Lyase</keyword>
<proteinExistence type="inferred from homology"/>
<feature type="binding site" evidence="11">
    <location>
        <position position="363"/>
    </location>
    <ligand>
        <name>(2R)-2-phosphoglycerate</name>
        <dbReference type="ChEBI" id="CHEBI:58289"/>
    </ligand>
</feature>
<evidence type="ECO:0000313" key="17">
    <source>
        <dbReference type="EMBL" id="SEG46321.1"/>
    </source>
</evidence>
<dbReference type="FunFam" id="3.20.20.120:FF:000001">
    <property type="entry name" value="Enolase"/>
    <property type="match status" value="1"/>
</dbReference>
<evidence type="ECO:0000256" key="14">
    <source>
        <dbReference type="PIRSR" id="PIRSR001400-3"/>
    </source>
</evidence>
<dbReference type="Gene3D" id="3.30.390.10">
    <property type="entry name" value="Enolase-like, N-terminal domain"/>
    <property type="match status" value="1"/>
</dbReference>
<dbReference type="SMART" id="SM01192">
    <property type="entry name" value="Enolase_C"/>
    <property type="match status" value="1"/>
</dbReference>
<dbReference type="InterPro" id="IPR036849">
    <property type="entry name" value="Enolase-like_C_sf"/>
</dbReference>
<comment type="subcellular location">
    <subcellularLocation>
        <location evidence="11">Cytoplasm</location>
    </subcellularLocation>
    <subcellularLocation>
        <location evidence="11">Secreted</location>
    </subcellularLocation>
    <subcellularLocation>
        <location evidence="11">Cell surface</location>
    </subcellularLocation>
    <text evidence="11">Fractions of enolase are present in both the cytoplasm and on the cell surface.</text>
</comment>
<feature type="binding site" evidence="13">
    <location>
        <position position="282"/>
    </location>
    <ligand>
        <name>substrate</name>
    </ligand>
</feature>
<dbReference type="OrthoDB" id="9804716at2"/>
<evidence type="ECO:0000256" key="7">
    <source>
        <dbReference type="ARBA" id="ARBA00022723"/>
    </source>
</evidence>
<comment type="similarity">
    <text evidence="2 11">Belongs to the enolase family.</text>
</comment>
<dbReference type="InterPro" id="IPR020810">
    <property type="entry name" value="Enolase_C"/>
</dbReference>
<feature type="binding site" evidence="13">
    <location>
        <position position="385"/>
    </location>
    <ligand>
        <name>substrate</name>
    </ligand>
</feature>
<dbReference type="EMBL" id="FNVO01000005">
    <property type="protein sequence ID" value="SEG46321.1"/>
    <property type="molecule type" value="Genomic_DNA"/>
</dbReference>
<evidence type="ECO:0000259" key="15">
    <source>
        <dbReference type="SMART" id="SM01192"/>
    </source>
</evidence>
<comment type="cofactor">
    <cofactor evidence="14">
        <name>Mg(2+)</name>
        <dbReference type="ChEBI" id="CHEBI:18420"/>
    </cofactor>
    <text evidence="14">Mg(2+) is required for catalysis and for stabilizing the dimer.</text>
</comment>
<keyword evidence="5 11" id="KW-0963">Cytoplasm</keyword>
<dbReference type="InterPro" id="IPR000941">
    <property type="entry name" value="Enolase"/>
</dbReference>
<feature type="binding site" evidence="11">
    <location>
        <position position="364"/>
    </location>
    <ligand>
        <name>(2R)-2-phosphoglycerate</name>
        <dbReference type="ChEBI" id="CHEBI:58289"/>
    </ligand>
</feature>
<dbReference type="Pfam" id="PF03952">
    <property type="entry name" value="Enolase_N"/>
    <property type="match status" value="1"/>
</dbReference>
<evidence type="ECO:0000256" key="1">
    <source>
        <dbReference type="ARBA" id="ARBA00005031"/>
    </source>
</evidence>
<feature type="domain" description="Enolase N-terminal" evidence="16">
    <location>
        <begin position="4"/>
        <end position="133"/>
    </location>
</feature>
<feature type="binding site" evidence="13">
    <location>
        <begin position="361"/>
        <end position="364"/>
    </location>
    <ligand>
        <name>substrate</name>
    </ligand>
</feature>
<dbReference type="UniPathway" id="UPA00109">
    <property type="reaction ID" value="UER00187"/>
</dbReference>
<feature type="binding site" evidence="11 14">
    <location>
        <position position="282"/>
    </location>
    <ligand>
        <name>Mg(2+)</name>
        <dbReference type="ChEBI" id="CHEBI:18420"/>
    </ligand>
</feature>
<dbReference type="InterPro" id="IPR020811">
    <property type="entry name" value="Enolase_N"/>
</dbReference>
<keyword evidence="6 11" id="KW-0964">Secreted</keyword>
<dbReference type="EC" id="4.2.1.11" evidence="3 11"/>
<feature type="binding site" evidence="11">
    <location>
        <position position="162"/>
    </location>
    <ligand>
        <name>(2R)-2-phosphoglycerate</name>
        <dbReference type="ChEBI" id="CHEBI:58289"/>
    </ligand>
</feature>
<evidence type="ECO:0000259" key="16">
    <source>
        <dbReference type="SMART" id="SM01193"/>
    </source>
</evidence>
<comment type="pathway">
    <text evidence="1 11">Carbohydrate degradation; glycolysis; pyruvate from D-glyceraldehyde 3-phosphate: step 4/5.</text>
</comment>
<dbReference type="SUPFAM" id="SSF51604">
    <property type="entry name" value="Enolase C-terminal domain-like"/>
    <property type="match status" value="1"/>
</dbReference>
<dbReference type="GO" id="GO:0004634">
    <property type="term" value="F:phosphopyruvate hydratase activity"/>
    <property type="evidence" value="ECO:0007669"/>
    <property type="project" value="UniProtKB-UniRule"/>
</dbReference>
<evidence type="ECO:0000256" key="11">
    <source>
        <dbReference type="HAMAP-Rule" id="MF_00318"/>
    </source>
</evidence>
<dbReference type="GO" id="GO:0000015">
    <property type="term" value="C:phosphopyruvate hydratase complex"/>
    <property type="evidence" value="ECO:0007669"/>
    <property type="project" value="InterPro"/>
</dbReference>
<dbReference type="HAMAP" id="MF_00318">
    <property type="entry name" value="Enolase"/>
    <property type="match status" value="1"/>
</dbReference>
<dbReference type="GO" id="GO:0006096">
    <property type="term" value="P:glycolytic process"/>
    <property type="evidence" value="ECO:0007669"/>
    <property type="project" value="UniProtKB-UniRule"/>
</dbReference>
<dbReference type="RefSeq" id="WP_103938323.1">
    <property type="nucleotide sequence ID" value="NZ_FNVO01000005.1"/>
</dbReference>
<dbReference type="FunFam" id="3.30.390.10:FF:000001">
    <property type="entry name" value="Enolase"/>
    <property type="match status" value="1"/>
</dbReference>
<dbReference type="CDD" id="cd03313">
    <property type="entry name" value="enolase"/>
    <property type="match status" value="1"/>
</dbReference>
<dbReference type="PANTHER" id="PTHR11902:SF1">
    <property type="entry name" value="ENOLASE"/>
    <property type="match status" value="1"/>
</dbReference>
<feature type="binding site" evidence="11">
    <location>
        <position position="385"/>
    </location>
    <ligand>
        <name>(2R)-2-phosphoglycerate</name>
        <dbReference type="ChEBI" id="CHEBI:58289"/>
    </ligand>
</feature>
<sequence length="427" mass="45210">MSSIEAVFAREILDSRGNPTVEVEVLLDDGTEARAAVPSGASTGQFEAVELRDGGDRYGGKGVERAVKAVNDEIDEALVGYLASDQRLVDQRLIDLDGTPDKSRLGANAVLGVSLAVAKAAAESAELPLFRYVGGPNAHLLPVPMMNILNGGAHADTSVDIQEFMVAPIGAGTFREALRWGAEVYHALKAVLKGRGLATGLGDEGGFAPELPSNREALDLILEAIGRAGFTPGTDIALALDVAATEFCSDGVYSFEGGKRSAEEMAAYYAELADAYPLVSIEDPLDEEDWDGWRALTERLGDRLQLVGDDLFVTNPERLARGIGADTANALLVKVNQIGTLTETLDAVALAHGNGYRCMMSHRSGETEDTTIADLAVATNCGQIKTGAPARSDRVAKYNQLLRIEELLGDAARYAGAAAFPRFGWNG</sequence>
<feature type="active site" description="Proton acceptor" evidence="11 12">
    <location>
        <position position="334"/>
    </location>
</feature>
<feature type="binding site" evidence="11 14">
    <location>
        <position position="241"/>
    </location>
    <ligand>
        <name>Mg(2+)</name>
        <dbReference type="ChEBI" id="CHEBI:18420"/>
    </ligand>
</feature>
<evidence type="ECO:0000313" key="18">
    <source>
        <dbReference type="Proteomes" id="UP000236723"/>
    </source>
</evidence>
<dbReference type="PROSITE" id="PS00164">
    <property type="entry name" value="ENOLASE"/>
    <property type="match status" value="1"/>
</dbReference>
<dbReference type="PANTHER" id="PTHR11902">
    <property type="entry name" value="ENOLASE"/>
    <property type="match status" value="1"/>
</dbReference>
<dbReference type="InterPro" id="IPR029017">
    <property type="entry name" value="Enolase-like_N"/>
</dbReference>
<feature type="binding site" evidence="11 14">
    <location>
        <position position="309"/>
    </location>
    <ligand>
        <name>Mg(2+)</name>
        <dbReference type="ChEBI" id="CHEBI:18420"/>
    </ligand>
</feature>
<feature type="binding site" evidence="13">
    <location>
        <position position="309"/>
    </location>
    <ligand>
        <name>substrate</name>
    </ligand>
</feature>
<dbReference type="SFLD" id="SFLDG00178">
    <property type="entry name" value="enolase"/>
    <property type="match status" value="1"/>
</dbReference>